<dbReference type="InterPro" id="IPR029753">
    <property type="entry name" value="D-isomer_DH_CS"/>
</dbReference>
<accession>A0A9J7APC9</accession>
<dbReference type="KEGG" id="naci:NUH88_12295"/>
<protein>
    <submittedName>
        <fullName evidence="4">Glyoxylate/hydroxypyruvate reductase A</fullName>
    </submittedName>
</protein>
<evidence type="ECO:0000313" key="5">
    <source>
        <dbReference type="Proteomes" id="UP001060336"/>
    </source>
</evidence>
<keyword evidence="5" id="KW-1185">Reference proteome</keyword>
<dbReference type="Pfam" id="PF02826">
    <property type="entry name" value="2-Hacid_dh_C"/>
    <property type="match status" value="1"/>
</dbReference>
<feature type="domain" description="D-isomer specific 2-hydroxyacid dehydrogenase NAD-binding" evidence="3">
    <location>
        <begin position="104"/>
        <end position="275"/>
    </location>
</feature>
<dbReference type="SUPFAM" id="SSF51735">
    <property type="entry name" value="NAD(P)-binding Rossmann-fold domains"/>
    <property type="match status" value="1"/>
</dbReference>
<dbReference type="Gene3D" id="3.40.50.720">
    <property type="entry name" value="NAD(P)-binding Rossmann-like Domain"/>
    <property type="match status" value="2"/>
</dbReference>
<dbReference type="InterPro" id="IPR036291">
    <property type="entry name" value="NAD(P)-bd_dom_sf"/>
</dbReference>
<dbReference type="RefSeq" id="WP_257766704.1">
    <property type="nucleotide sequence ID" value="NZ_CP102480.1"/>
</dbReference>
<dbReference type="AlphaFoldDB" id="A0A9J7APC9"/>
<dbReference type="InterPro" id="IPR006140">
    <property type="entry name" value="D-isomer_DH_NAD-bd"/>
</dbReference>
<gene>
    <name evidence="4" type="ORF">NUH88_12295</name>
</gene>
<dbReference type="GO" id="GO:0016616">
    <property type="term" value="F:oxidoreductase activity, acting on the CH-OH group of donors, NAD or NADP as acceptor"/>
    <property type="evidence" value="ECO:0007669"/>
    <property type="project" value="UniProtKB-ARBA"/>
</dbReference>
<dbReference type="SUPFAM" id="SSF52283">
    <property type="entry name" value="Formate/glycerate dehydrogenase catalytic domain-like"/>
    <property type="match status" value="1"/>
</dbReference>
<dbReference type="Proteomes" id="UP001060336">
    <property type="component" value="Chromosome"/>
</dbReference>
<dbReference type="PANTHER" id="PTHR43333:SF1">
    <property type="entry name" value="D-ISOMER SPECIFIC 2-HYDROXYACID DEHYDROGENASE NAD-BINDING DOMAIN-CONTAINING PROTEIN"/>
    <property type="match status" value="1"/>
</dbReference>
<dbReference type="PROSITE" id="PS00671">
    <property type="entry name" value="D_2_HYDROXYACID_DH_3"/>
    <property type="match status" value="1"/>
</dbReference>
<proteinExistence type="predicted"/>
<evidence type="ECO:0000256" key="2">
    <source>
        <dbReference type="ARBA" id="ARBA00023027"/>
    </source>
</evidence>
<sequence>MPAVFFRSSSDTATGWEKSLKELIPDLDFRAWPEVGNPEDVEFVLGWKMPPGSLKQFPNLKCVCSLGQGVDHIFADPELPEGVQIMRLVDPWMSQAMSEWVLLHVLRYHRQAPEYEELRRTKTWKSLPAPDTASRKVGILGLGALGADAASKIAALGFDTAGWSRSEKIIEGVTSYHGADQLIPFMQRTEILCCLLPLTPETEGVINAETLAAMPAGSFVINSGRGGHVVEEDLLAALDSGHIAYAALDVFRTEPLPEESPFWEHPKVDLWPHVSAQTNPLSGAQQVADAITKVFRGEAPNNLVDPKTQY</sequence>
<evidence type="ECO:0000256" key="1">
    <source>
        <dbReference type="ARBA" id="ARBA00023002"/>
    </source>
</evidence>
<dbReference type="EMBL" id="CP102480">
    <property type="protein sequence ID" value="UUX48196.1"/>
    <property type="molecule type" value="Genomic_DNA"/>
</dbReference>
<dbReference type="PANTHER" id="PTHR43333">
    <property type="entry name" value="2-HACID_DH_C DOMAIN-CONTAINING PROTEIN"/>
    <property type="match status" value="1"/>
</dbReference>
<evidence type="ECO:0000313" key="4">
    <source>
        <dbReference type="EMBL" id="UUX48196.1"/>
    </source>
</evidence>
<keyword evidence="2" id="KW-0520">NAD</keyword>
<organism evidence="4 5">
    <name type="scientific">Nisaea acidiphila</name>
    <dbReference type="NCBI Taxonomy" id="1862145"/>
    <lineage>
        <taxon>Bacteria</taxon>
        <taxon>Pseudomonadati</taxon>
        <taxon>Pseudomonadota</taxon>
        <taxon>Alphaproteobacteria</taxon>
        <taxon>Rhodospirillales</taxon>
        <taxon>Thalassobaculaceae</taxon>
        <taxon>Nisaea</taxon>
    </lineage>
</organism>
<name>A0A9J7APC9_9PROT</name>
<keyword evidence="1" id="KW-0560">Oxidoreductase</keyword>
<dbReference type="GO" id="GO:0051287">
    <property type="term" value="F:NAD binding"/>
    <property type="evidence" value="ECO:0007669"/>
    <property type="project" value="InterPro"/>
</dbReference>
<reference evidence="4" key="1">
    <citation type="submission" date="2022-08" db="EMBL/GenBank/DDBJ databases">
        <title>Nisaea acidiphila sp. nov., isolated from a marine algal debris and emended description of the genus Nisaea Urios et al. 2008.</title>
        <authorList>
            <person name="Kwon K."/>
        </authorList>
    </citation>
    <scope>NUCLEOTIDE SEQUENCE</scope>
    <source>
        <strain evidence="4">MEBiC11861</strain>
    </source>
</reference>
<evidence type="ECO:0000259" key="3">
    <source>
        <dbReference type="Pfam" id="PF02826"/>
    </source>
</evidence>
<dbReference type="CDD" id="cd12164">
    <property type="entry name" value="GDH_like_2"/>
    <property type="match status" value="1"/>
</dbReference>